<evidence type="ECO:0000313" key="1">
    <source>
        <dbReference type="EMBL" id="PKI78900.1"/>
    </source>
</evidence>
<accession>A0A2I0LE09</accession>
<keyword evidence="2" id="KW-1185">Reference proteome</keyword>
<dbReference type="PANTHER" id="PTHR46388">
    <property type="entry name" value="NHL REPEAT-CONTAINING PROTEIN 2"/>
    <property type="match status" value="1"/>
</dbReference>
<name>A0A2I0LE09_PUNGR</name>
<organism evidence="1 2">
    <name type="scientific">Punica granatum</name>
    <name type="common">Pomegranate</name>
    <dbReference type="NCBI Taxonomy" id="22663"/>
    <lineage>
        <taxon>Eukaryota</taxon>
        <taxon>Viridiplantae</taxon>
        <taxon>Streptophyta</taxon>
        <taxon>Embryophyta</taxon>
        <taxon>Tracheophyta</taxon>
        <taxon>Spermatophyta</taxon>
        <taxon>Magnoliopsida</taxon>
        <taxon>eudicotyledons</taxon>
        <taxon>Gunneridae</taxon>
        <taxon>Pentapetalae</taxon>
        <taxon>rosids</taxon>
        <taxon>malvids</taxon>
        <taxon>Myrtales</taxon>
        <taxon>Lythraceae</taxon>
        <taxon>Punica</taxon>
    </lineage>
</organism>
<dbReference type="AlphaFoldDB" id="A0A2I0LE09"/>
<reference evidence="1 2" key="1">
    <citation type="submission" date="2017-11" db="EMBL/GenBank/DDBJ databases">
        <title>De-novo sequencing of pomegranate (Punica granatum L.) genome.</title>
        <authorList>
            <person name="Akparov Z."/>
            <person name="Amiraslanov A."/>
            <person name="Hajiyeva S."/>
            <person name="Abbasov M."/>
            <person name="Kaur K."/>
            <person name="Hamwieh A."/>
            <person name="Solovyev V."/>
            <person name="Salamov A."/>
            <person name="Braich B."/>
            <person name="Kosarev P."/>
            <person name="Mahmoud A."/>
            <person name="Hajiyev E."/>
            <person name="Babayeva S."/>
            <person name="Izzatullayeva V."/>
            <person name="Mammadov A."/>
            <person name="Mammadov A."/>
            <person name="Sharifova S."/>
            <person name="Ojaghi J."/>
            <person name="Eynullazada K."/>
            <person name="Bayramov B."/>
            <person name="Abdulazimova A."/>
            <person name="Shahmuradov I."/>
        </authorList>
    </citation>
    <scope>NUCLEOTIDE SEQUENCE [LARGE SCALE GENOMIC DNA]</scope>
    <source>
        <strain evidence="2">cv. AG2017</strain>
        <tissue evidence="1">Leaf</tissue>
    </source>
</reference>
<proteinExistence type="predicted"/>
<gene>
    <name evidence="1" type="ORF">CRG98_000704</name>
</gene>
<evidence type="ECO:0000313" key="2">
    <source>
        <dbReference type="Proteomes" id="UP000233551"/>
    </source>
</evidence>
<dbReference type="SUPFAM" id="SSF63825">
    <property type="entry name" value="YWTD domain"/>
    <property type="match status" value="1"/>
</dbReference>
<dbReference type="Proteomes" id="UP000233551">
    <property type="component" value="Unassembled WGS sequence"/>
</dbReference>
<evidence type="ECO:0008006" key="3">
    <source>
        <dbReference type="Google" id="ProtNLM"/>
    </source>
</evidence>
<dbReference type="InterPro" id="IPR011042">
    <property type="entry name" value="6-blade_b-propeller_TolB-like"/>
</dbReference>
<dbReference type="PANTHER" id="PTHR46388:SF3">
    <property type="entry name" value="DUF1618 DOMAIN-CONTAINING PROTEIN"/>
    <property type="match status" value="1"/>
</dbReference>
<protein>
    <recommendedName>
        <fullName evidence="3">NHL repeat-containing protein 2</fullName>
    </recommendedName>
</protein>
<dbReference type="Gene3D" id="2.120.10.30">
    <property type="entry name" value="TolB, C-terminal domain"/>
    <property type="match status" value="1"/>
</dbReference>
<dbReference type="STRING" id="22663.A0A2I0LE09"/>
<sequence length="317" mass="35899">MAARCRRLRVISRFLPRVLSGQPSSSMPVFVQCPNYCWLNKVEGHENFVKKDKPSLILVGLLFENASPAGYNSVIIQKLKSIQQRFPHLYVMGLKLGNVAVHQNDLVQSILEEYITFPILVVHKNFSEIPKGSSYILLEDSTHPVFYLEENLDLEIIDKATKKLNNQCDKESKLFDSSTWILKQNNVKEPYLCSAMQNILLFSPGCISADESGDRLFVSDSNHHRIIVADRTGKILDCIGSSPGFEDGDFESAKLFRPGSTLYDDAEDCLYIVDSEVCLQTFIVFIVMHILLPLSNDSNPRLPRNLCFTCLYEKTIP</sequence>
<dbReference type="EMBL" id="PGOL01000031">
    <property type="protein sequence ID" value="PKI78900.1"/>
    <property type="molecule type" value="Genomic_DNA"/>
</dbReference>
<comment type="caution">
    <text evidence="1">The sequence shown here is derived from an EMBL/GenBank/DDBJ whole genome shotgun (WGS) entry which is preliminary data.</text>
</comment>